<name>A0A1Y2DY94_9PEZI</name>
<accession>A0A1Y2DY94</accession>
<dbReference type="GeneID" id="63776523"/>
<feature type="region of interest" description="Disordered" evidence="1">
    <location>
        <begin position="292"/>
        <end position="334"/>
    </location>
</feature>
<feature type="compositionally biased region" description="Acidic residues" evidence="1">
    <location>
        <begin position="784"/>
        <end position="796"/>
    </location>
</feature>
<dbReference type="Proteomes" id="UP000193689">
    <property type="component" value="Unassembled WGS sequence"/>
</dbReference>
<evidence type="ECO:0000256" key="1">
    <source>
        <dbReference type="SAM" id="MobiDB-lite"/>
    </source>
</evidence>
<gene>
    <name evidence="2" type="ORF">BCR38DRAFT_434625</name>
</gene>
<dbReference type="STRING" id="1141098.A0A1Y2DY94"/>
<dbReference type="AlphaFoldDB" id="A0A1Y2DY94"/>
<dbReference type="OrthoDB" id="5288142at2759"/>
<evidence type="ECO:0000313" key="3">
    <source>
        <dbReference type="Proteomes" id="UP000193689"/>
    </source>
</evidence>
<feature type="compositionally biased region" description="Basic and acidic residues" evidence="1">
    <location>
        <begin position="131"/>
        <end position="142"/>
    </location>
</feature>
<feature type="compositionally biased region" description="Basic and acidic residues" evidence="1">
    <location>
        <begin position="616"/>
        <end position="633"/>
    </location>
</feature>
<dbReference type="EMBL" id="MCFJ01000007">
    <property type="protein sequence ID" value="ORY64280.1"/>
    <property type="molecule type" value="Genomic_DNA"/>
</dbReference>
<feature type="compositionally biased region" description="Gly residues" evidence="1">
    <location>
        <begin position="943"/>
        <end position="956"/>
    </location>
</feature>
<feature type="region of interest" description="Disordered" evidence="1">
    <location>
        <begin position="597"/>
        <end position="642"/>
    </location>
</feature>
<feature type="compositionally biased region" description="Basic and acidic residues" evidence="1">
    <location>
        <begin position="1048"/>
        <end position="1059"/>
    </location>
</feature>
<dbReference type="InParanoid" id="A0A1Y2DY94"/>
<sequence>MLDSASITATTSNSSSSSRSGLNDRALAQSLAPARATSTSIISTSSTSAIKRNHQYDLLSLADESAGEGEFWVVESGLLSPHLQSSNTSPATNLATAAHKTLGPSSHSSGDNSSTPEATTTIAATGCTKTPADEQDREDHRGINLSRSSIVSSPCNIVKPKPKLPILRTASTKSVTLVHPAPGLLTRSSSRASNIAQLEATAEKLSMTSSIDSAIRDLHDEQKRGDSRRSSILAASLASATASPSGPEPNSAVSFSRQVSTASSILETNNAARLGGYSPAGYVMSPHHSLLSNTTTRLRSGSYTRTEPEPETLLSRGGLGKSSTRSTMSATAAKPSLTGIAEMETSNLTLAVMDEADKLPEEPEDDEAMSIPHPGDIRPTSNEPQYQGIAANANDYWDEAVAETGREKSLQDQRPTTPAGSACTFEQAERAFADFDGAHCSPDAADLDNNHKENGNVNRDHEYAFESSFELDLSLEMPPESDPNRPRILRSTAPTGRPKSYMDPESGQQMLYYPARVPLMLNLPQKLSKNPKAAVRNKRRSQILSAMPEANRQNINWLPEVVPEPLLDPLGSGSNSDLSAPMARPDSFAETRLSLPLLSPETEQDAQTQARPNPRPLDEEARKSRVSFMDHTDKRKSRMSGLNELPPQLRASAFFDLPSESPQIELKDGSATATLDSILDASAHAPVSAFTDHAFAGRLGTEVYGADKKRRPQTKRDSQINLPEVKKRSSFFRLRTPSKLSLHSSANNDKTSSHGGSARNDQDDGLADERQRLSGSVDGAPVEVEGEDEGQEESSGEEPGYNGPPTTLLAELHIRKQQQKMRTQNLASAYPNGMHSTLLERDTIAEFERKNRKAKKVNLAWEDPNTGTADNSDDEDLPLGLLMASKNGATNLSAFHAEMNRPLGLMERRELEDNEPLSRRRGRLQGHEPGLVPQRSMINLRGGPSGGALGMSGGLGPPSPRLQAPTPEADEIEGETLGQRMRRLRAREDGDNLLPRARPVSGAFSVELLSQLGDTFKADEAPPTDVKGKQKVQLAEEEETLGQRRRRLQAEREAREREMGTGTMLSPPTDKPISTMRHSMADVLGASGVKTVLSDPRLDAEKARREEAARFKKDQEQKFAALRAQMPSNLSTPTVNRSGGYMAGQFNDGTGGGLGTRASVSPGSFGGIPPAMNNGMTMQGNMANRAVMANAYSMGAVGGGMVGLGVPNGYTQPMTNGYGMPLHMQMPTQIQQPGQQYDRVDRWRQSIVP</sequence>
<feature type="compositionally biased region" description="Low complexity" evidence="1">
    <location>
        <begin position="105"/>
        <end position="130"/>
    </location>
</feature>
<feature type="region of interest" description="Disordered" evidence="1">
    <location>
        <begin position="1017"/>
        <end position="1073"/>
    </location>
</feature>
<dbReference type="RefSeq" id="XP_040715694.1">
    <property type="nucleotide sequence ID" value="XM_040860311.1"/>
</dbReference>
<feature type="compositionally biased region" description="Polar residues" evidence="1">
    <location>
        <begin position="292"/>
        <end position="305"/>
    </location>
</feature>
<feature type="region of interest" description="Disordered" evidence="1">
    <location>
        <begin position="359"/>
        <end position="381"/>
    </location>
</feature>
<feature type="compositionally biased region" description="Low complexity" evidence="1">
    <location>
        <begin position="322"/>
        <end position="333"/>
    </location>
</feature>
<feature type="region of interest" description="Disordered" evidence="1">
    <location>
        <begin position="475"/>
        <end position="505"/>
    </location>
</feature>
<comment type="caution">
    <text evidence="2">The sequence shown here is derived from an EMBL/GenBank/DDBJ whole genome shotgun (WGS) entry which is preliminary data.</text>
</comment>
<feature type="compositionally biased region" description="Polar residues" evidence="1">
    <location>
        <begin position="738"/>
        <end position="755"/>
    </location>
</feature>
<protein>
    <submittedName>
        <fullName evidence="2">Uncharacterized protein</fullName>
    </submittedName>
</protein>
<keyword evidence="3" id="KW-1185">Reference proteome</keyword>
<feature type="region of interest" description="Disordered" evidence="1">
    <location>
        <begin position="1"/>
        <end position="26"/>
    </location>
</feature>
<organism evidence="2 3">
    <name type="scientific">Pseudomassariella vexata</name>
    <dbReference type="NCBI Taxonomy" id="1141098"/>
    <lineage>
        <taxon>Eukaryota</taxon>
        <taxon>Fungi</taxon>
        <taxon>Dikarya</taxon>
        <taxon>Ascomycota</taxon>
        <taxon>Pezizomycotina</taxon>
        <taxon>Sordariomycetes</taxon>
        <taxon>Xylariomycetidae</taxon>
        <taxon>Amphisphaeriales</taxon>
        <taxon>Pseudomassariaceae</taxon>
        <taxon>Pseudomassariella</taxon>
    </lineage>
</organism>
<feature type="region of interest" description="Disordered" evidence="1">
    <location>
        <begin position="908"/>
        <end position="966"/>
    </location>
</feature>
<proteinExistence type="predicted"/>
<feature type="compositionally biased region" description="Low complexity" evidence="1">
    <location>
        <begin position="1"/>
        <end position="20"/>
    </location>
</feature>
<reference evidence="2 3" key="1">
    <citation type="submission" date="2016-07" db="EMBL/GenBank/DDBJ databases">
        <title>Pervasive Adenine N6-methylation of Active Genes in Fungi.</title>
        <authorList>
            <consortium name="DOE Joint Genome Institute"/>
            <person name="Mondo S.J."/>
            <person name="Dannebaum R.O."/>
            <person name="Kuo R.C."/>
            <person name="Labutti K."/>
            <person name="Haridas S."/>
            <person name="Kuo A."/>
            <person name="Salamov A."/>
            <person name="Ahrendt S.R."/>
            <person name="Lipzen A."/>
            <person name="Sullivan W."/>
            <person name="Andreopoulos W.B."/>
            <person name="Clum A."/>
            <person name="Lindquist E."/>
            <person name="Daum C."/>
            <person name="Ramamoorthy G.K."/>
            <person name="Gryganskyi A."/>
            <person name="Culley D."/>
            <person name="Magnuson J.K."/>
            <person name="James T.Y."/>
            <person name="O'Malley M.A."/>
            <person name="Stajich J.E."/>
            <person name="Spatafora J.W."/>
            <person name="Visel A."/>
            <person name="Grigoriev I.V."/>
        </authorList>
    </citation>
    <scope>NUCLEOTIDE SEQUENCE [LARGE SCALE GENOMIC DNA]</scope>
    <source>
        <strain evidence="2 3">CBS 129021</strain>
    </source>
</reference>
<feature type="region of interest" description="Disordered" evidence="1">
    <location>
        <begin position="705"/>
        <end position="806"/>
    </location>
</feature>
<feature type="region of interest" description="Disordered" evidence="1">
    <location>
        <begin position="100"/>
        <end position="143"/>
    </location>
</feature>
<evidence type="ECO:0000313" key="2">
    <source>
        <dbReference type="EMBL" id="ORY64280.1"/>
    </source>
</evidence>